<dbReference type="PANTHER" id="PTHR47506:SF1">
    <property type="entry name" value="HTH-TYPE TRANSCRIPTIONAL REGULATOR YJDC"/>
    <property type="match status" value="1"/>
</dbReference>
<evidence type="ECO:0000259" key="6">
    <source>
        <dbReference type="PROSITE" id="PS50977"/>
    </source>
</evidence>
<keyword evidence="2" id="KW-0805">Transcription regulation</keyword>
<dbReference type="SUPFAM" id="SSF48498">
    <property type="entry name" value="Tetracyclin repressor-like, C-terminal domain"/>
    <property type="match status" value="1"/>
</dbReference>
<evidence type="ECO:0000256" key="3">
    <source>
        <dbReference type="ARBA" id="ARBA00023125"/>
    </source>
</evidence>
<protein>
    <submittedName>
        <fullName evidence="7">TetR/AcrR family transcriptional regulator</fullName>
    </submittedName>
</protein>
<feature type="domain" description="HTH tetR-type" evidence="6">
    <location>
        <begin position="17"/>
        <end position="77"/>
    </location>
</feature>
<reference evidence="7 8" key="1">
    <citation type="submission" date="2020-08" db="EMBL/GenBank/DDBJ databases">
        <title>Novel species isolated from subtropical streams in China.</title>
        <authorList>
            <person name="Lu H."/>
        </authorList>
    </citation>
    <scope>NUCLEOTIDE SEQUENCE [LARGE SCALE GENOMIC DNA]</scope>
    <source>
        <strain evidence="7 8">NL8W</strain>
    </source>
</reference>
<dbReference type="PROSITE" id="PS01081">
    <property type="entry name" value="HTH_TETR_1"/>
    <property type="match status" value="1"/>
</dbReference>
<dbReference type="SUPFAM" id="SSF46689">
    <property type="entry name" value="Homeodomain-like"/>
    <property type="match status" value="1"/>
</dbReference>
<dbReference type="InterPro" id="IPR001647">
    <property type="entry name" value="HTH_TetR"/>
</dbReference>
<gene>
    <name evidence="7" type="ORF">H8L47_27250</name>
</gene>
<dbReference type="PANTHER" id="PTHR47506">
    <property type="entry name" value="TRANSCRIPTIONAL REGULATORY PROTEIN"/>
    <property type="match status" value="1"/>
</dbReference>
<evidence type="ECO:0000313" key="7">
    <source>
        <dbReference type="EMBL" id="MBC3911262.1"/>
    </source>
</evidence>
<comment type="caution">
    <text evidence="7">The sequence shown here is derived from an EMBL/GenBank/DDBJ whole genome shotgun (WGS) entry which is preliminary data.</text>
</comment>
<evidence type="ECO:0000313" key="8">
    <source>
        <dbReference type="Proteomes" id="UP000646911"/>
    </source>
</evidence>
<evidence type="ECO:0000256" key="5">
    <source>
        <dbReference type="PROSITE-ProRule" id="PRU00335"/>
    </source>
</evidence>
<organism evidence="7 8">
    <name type="scientific">Undibacterium umbellatum</name>
    <dbReference type="NCBI Taxonomy" id="2762300"/>
    <lineage>
        <taxon>Bacteria</taxon>
        <taxon>Pseudomonadati</taxon>
        <taxon>Pseudomonadota</taxon>
        <taxon>Betaproteobacteria</taxon>
        <taxon>Burkholderiales</taxon>
        <taxon>Oxalobacteraceae</taxon>
        <taxon>Undibacterium</taxon>
    </lineage>
</organism>
<sequence>MNTEQSTNKRHAGRPRAFDREQALHKAMELFWRHGFEGTSTSMLTHAMGISPPSLYAAFGSKEVLYQEAINYYIANYGNFMGKAFAADTNTREAVHQMLHNAAVQFAGGTTPTGCMVSTGVLHSAPDVAQVARHLTACRVSAREAILARLQLGQQRGEIPGDAELISLAGYFAATIQGMAIQAQDGASQASLAAIADLAMHAWPE</sequence>
<evidence type="ECO:0000256" key="4">
    <source>
        <dbReference type="ARBA" id="ARBA00023163"/>
    </source>
</evidence>
<evidence type="ECO:0000256" key="1">
    <source>
        <dbReference type="ARBA" id="ARBA00022491"/>
    </source>
</evidence>
<name>A0ABR6ZHP4_9BURK</name>
<dbReference type="EMBL" id="JACOFX010000027">
    <property type="protein sequence ID" value="MBC3911262.1"/>
    <property type="molecule type" value="Genomic_DNA"/>
</dbReference>
<dbReference type="InterPro" id="IPR023772">
    <property type="entry name" value="DNA-bd_HTH_TetR-type_CS"/>
</dbReference>
<dbReference type="InterPro" id="IPR009057">
    <property type="entry name" value="Homeodomain-like_sf"/>
</dbReference>
<keyword evidence="8" id="KW-1185">Reference proteome</keyword>
<keyword evidence="1" id="KW-0678">Repressor</keyword>
<dbReference type="InterPro" id="IPR036271">
    <property type="entry name" value="Tet_transcr_reg_TetR-rel_C_sf"/>
</dbReference>
<accession>A0ABR6ZHP4</accession>
<dbReference type="Pfam" id="PF00440">
    <property type="entry name" value="TetR_N"/>
    <property type="match status" value="1"/>
</dbReference>
<dbReference type="RefSeq" id="WP_186956970.1">
    <property type="nucleotide sequence ID" value="NZ_JACOFX010000027.1"/>
</dbReference>
<dbReference type="Proteomes" id="UP000646911">
    <property type="component" value="Unassembled WGS sequence"/>
</dbReference>
<keyword evidence="4" id="KW-0804">Transcription</keyword>
<proteinExistence type="predicted"/>
<dbReference type="Gene3D" id="1.10.357.10">
    <property type="entry name" value="Tetracycline Repressor, domain 2"/>
    <property type="match status" value="1"/>
</dbReference>
<feature type="DNA-binding region" description="H-T-H motif" evidence="5">
    <location>
        <begin position="40"/>
        <end position="59"/>
    </location>
</feature>
<evidence type="ECO:0000256" key="2">
    <source>
        <dbReference type="ARBA" id="ARBA00023015"/>
    </source>
</evidence>
<dbReference type="Gene3D" id="1.10.10.60">
    <property type="entry name" value="Homeodomain-like"/>
    <property type="match status" value="1"/>
</dbReference>
<dbReference type="PROSITE" id="PS50977">
    <property type="entry name" value="HTH_TETR_2"/>
    <property type="match status" value="1"/>
</dbReference>
<keyword evidence="3 5" id="KW-0238">DNA-binding</keyword>